<dbReference type="RefSeq" id="WP_326506136.1">
    <property type="nucleotide sequence ID" value="NZ_JAWIIV010000006.1"/>
</dbReference>
<feature type="region of interest" description="Disordered" evidence="1">
    <location>
        <begin position="267"/>
        <end position="291"/>
    </location>
</feature>
<keyword evidence="3" id="KW-1185">Reference proteome</keyword>
<feature type="compositionally biased region" description="Basic and acidic residues" evidence="1">
    <location>
        <begin position="275"/>
        <end position="291"/>
    </location>
</feature>
<name>A0ABU6J7M6_9BURK</name>
<protein>
    <submittedName>
        <fullName evidence="2">Uncharacterized protein</fullName>
    </submittedName>
</protein>
<evidence type="ECO:0000313" key="3">
    <source>
        <dbReference type="Proteomes" id="UP001352263"/>
    </source>
</evidence>
<sequence>MHQESQRTLPPVRFAAARMWRLIGHAPRRLMLLVFIGVAAEPAHASQQEHAKYLQRKAGDRFVCGGEIERQSWTLWDRSIRNWVRKSLDDRLRREGDVYVLYDMQTYLHNLAALARRCQRIGRLKEMASALGPAYQSLEAGSWLSPGRRWVCTGGRICKGHAGLLGQEVQLVSVQFLGLTSSIANALATARQPLDEEARIFIRTTSSVIAEHMQRWGNRKAIDRLADAAGASADDVKSGSTGLLFTDKPLWMIGIYAEWAGMLDGGHGQYGRQGKQGEQEKHNEAQPQRPSHDELEAMARHLRVLLKAFNARLTYRTVHHAQGGELKIAELDRGYWRLFRDHRYAGYEGMEKPLLCPDKDKLRTAGAAPNPAPLQRIDAASIPRRPEVGWDLSHGRRLVPVLDALERNRTVVTNVFNLTPKELPPDDLVVRFANALVALSWNADVKQPLFRNYLSGANGWYRVGYATAGNCNEGTPPFGLSESFVTGGYAAWGREQAIIRQLGRRLYQMTAQPGQTDKHGGDFIAQHYPAFSPSSPPMVKSLSNLMFLPSLVGVAGE</sequence>
<dbReference type="EMBL" id="JAWIIV010000006">
    <property type="protein sequence ID" value="MEC4719421.1"/>
    <property type="molecule type" value="Genomic_DNA"/>
</dbReference>
<dbReference type="Proteomes" id="UP001352263">
    <property type="component" value="Unassembled WGS sequence"/>
</dbReference>
<reference evidence="2 3" key="1">
    <citation type="submission" date="2023-10" db="EMBL/GenBank/DDBJ databases">
        <title>Noviherbaspirillum sp. CPCC 100848 genome assembly.</title>
        <authorList>
            <person name="Li X.Y."/>
            <person name="Fang X.M."/>
        </authorList>
    </citation>
    <scope>NUCLEOTIDE SEQUENCE [LARGE SCALE GENOMIC DNA]</scope>
    <source>
        <strain evidence="2 3">CPCC 100848</strain>
    </source>
</reference>
<gene>
    <name evidence="2" type="ORF">RY831_09685</name>
</gene>
<proteinExistence type="predicted"/>
<evidence type="ECO:0000313" key="2">
    <source>
        <dbReference type="EMBL" id="MEC4719421.1"/>
    </source>
</evidence>
<organism evidence="2 3">
    <name type="scientific">Noviherbaspirillum album</name>
    <dbReference type="NCBI Taxonomy" id="3080276"/>
    <lineage>
        <taxon>Bacteria</taxon>
        <taxon>Pseudomonadati</taxon>
        <taxon>Pseudomonadota</taxon>
        <taxon>Betaproteobacteria</taxon>
        <taxon>Burkholderiales</taxon>
        <taxon>Oxalobacteraceae</taxon>
        <taxon>Noviherbaspirillum</taxon>
    </lineage>
</organism>
<accession>A0ABU6J7M6</accession>
<evidence type="ECO:0000256" key="1">
    <source>
        <dbReference type="SAM" id="MobiDB-lite"/>
    </source>
</evidence>
<comment type="caution">
    <text evidence="2">The sequence shown here is derived from an EMBL/GenBank/DDBJ whole genome shotgun (WGS) entry which is preliminary data.</text>
</comment>